<feature type="transmembrane region" description="Helical" evidence="4">
    <location>
        <begin position="93"/>
        <end position="111"/>
    </location>
</feature>
<protein>
    <submittedName>
        <fullName evidence="6">Helix-turn-helix domain-containing protein</fullName>
    </submittedName>
</protein>
<dbReference type="Proteomes" id="UP001207408">
    <property type="component" value="Unassembled WGS sequence"/>
</dbReference>
<reference evidence="6" key="1">
    <citation type="submission" date="2022-10" db="EMBL/GenBank/DDBJ databases">
        <authorList>
            <person name="Yu W.X."/>
        </authorList>
    </citation>
    <scope>NUCLEOTIDE SEQUENCE</scope>
    <source>
        <strain evidence="6">D04</strain>
    </source>
</reference>
<dbReference type="SUPFAM" id="SSF46689">
    <property type="entry name" value="Homeodomain-like"/>
    <property type="match status" value="1"/>
</dbReference>
<dbReference type="PROSITE" id="PS00041">
    <property type="entry name" value="HTH_ARAC_FAMILY_1"/>
    <property type="match status" value="1"/>
</dbReference>
<dbReference type="Gene3D" id="1.10.10.60">
    <property type="entry name" value="Homeodomain-like"/>
    <property type="match status" value="2"/>
</dbReference>
<feature type="transmembrane region" description="Helical" evidence="4">
    <location>
        <begin position="176"/>
        <end position="196"/>
    </location>
</feature>
<keyword evidence="1" id="KW-0805">Transcription regulation</keyword>
<keyword evidence="7" id="KW-1185">Reference proteome</keyword>
<keyword evidence="4" id="KW-0812">Transmembrane</keyword>
<dbReference type="GO" id="GO:0043565">
    <property type="term" value="F:sequence-specific DNA binding"/>
    <property type="evidence" value="ECO:0007669"/>
    <property type="project" value="InterPro"/>
</dbReference>
<dbReference type="PROSITE" id="PS01124">
    <property type="entry name" value="HTH_ARAC_FAMILY_2"/>
    <property type="match status" value="1"/>
</dbReference>
<sequence length="373" mass="43562">MELAFIHIGLAHSLFAGLIVLLKRPSSISDKILSAWLFVMASMFALNVFKQHYSIEIDLWPVSIMISLTWHPLFYLYSKYVIKEYERFSKSDLFLFSPAVIVFFIVLFHYYNSEYKDLESLTDYFYSHLQLRKIIGWSFIFSLWIYAVLSLNIIFRYQKQISSTYSYESDKISLTWLLAVIVITLVIYNFIILISAFHTSSFIAHIELFRSGALLTLVYVISVWGYRQNQLNVDIEPIRLNKSAGTNDSASGKYQTSSLKENQAKDYMDKLIDFMNHSQIWKDNELTVSKLSSQTGIPKHYITQVLNENIQKNFYNFINEYRVECAKNLIKSPEHQAWSFVAIAYESGFNSKSAFYNFFKKHTGMTPTEYKNA</sequence>
<dbReference type="GO" id="GO:0003700">
    <property type="term" value="F:DNA-binding transcription factor activity"/>
    <property type="evidence" value="ECO:0007669"/>
    <property type="project" value="InterPro"/>
</dbReference>
<feature type="transmembrane region" description="Helical" evidence="4">
    <location>
        <begin position="208"/>
        <end position="226"/>
    </location>
</feature>
<name>A0AAE3MGE8_9BACT</name>
<keyword evidence="4" id="KW-1133">Transmembrane helix</keyword>
<dbReference type="SMART" id="SM00342">
    <property type="entry name" value="HTH_ARAC"/>
    <property type="match status" value="1"/>
</dbReference>
<evidence type="ECO:0000256" key="3">
    <source>
        <dbReference type="ARBA" id="ARBA00023163"/>
    </source>
</evidence>
<evidence type="ECO:0000259" key="5">
    <source>
        <dbReference type="PROSITE" id="PS01124"/>
    </source>
</evidence>
<evidence type="ECO:0000256" key="1">
    <source>
        <dbReference type="ARBA" id="ARBA00023015"/>
    </source>
</evidence>
<dbReference type="EMBL" id="JAPDPI010000044">
    <property type="protein sequence ID" value="MCW3807358.1"/>
    <property type="molecule type" value="Genomic_DNA"/>
</dbReference>
<gene>
    <name evidence="6" type="ORF">OM074_17100</name>
</gene>
<dbReference type="InterPro" id="IPR018062">
    <property type="entry name" value="HTH_AraC-typ_CS"/>
</dbReference>
<organism evidence="6 7">
    <name type="scientific">Plebeiibacterium marinum</name>
    <dbReference type="NCBI Taxonomy" id="2992111"/>
    <lineage>
        <taxon>Bacteria</taxon>
        <taxon>Pseudomonadati</taxon>
        <taxon>Bacteroidota</taxon>
        <taxon>Bacteroidia</taxon>
        <taxon>Marinilabiliales</taxon>
        <taxon>Marinilabiliaceae</taxon>
        <taxon>Plebeiibacterium</taxon>
    </lineage>
</organism>
<evidence type="ECO:0000256" key="4">
    <source>
        <dbReference type="SAM" id="Phobius"/>
    </source>
</evidence>
<keyword evidence="2" id="KW-0238">DNA-binding</keyword>
<evidence type="ECO:0000313" key="6">
    <source>
        <dbReference type="EMBL" id="MCW3807358.1"/>
    </source>
</evidence>
<evidence type="ECO:0000256" key="2">
    <source>
        <dbReference type="ARBA" id="ARBA00023125"/>
    </source>
</evidence>
<feature type="transmembrane region" description="Helical" evidence="4">
    <location>
        <begin position="59"/>
        <end position="81"/>
    </location>
</feature>
<accession>A0AAE3MGE8</accession>
<dbReference type="InterPro" id="IPR009057">
    <property type="entry name" value="Homeodomain-like_sf"/>
</dbReference>
<dbReference type="PANTHER" id="PTHR43280:SF29">
    <property type="entry name" value="ARAC-FAMILY TRANSCRIPTIONAL REGULATOR"/>
    <property type="match status" value="1"/>
</dbReference>
<feature type="transmembrane region" description="Helical" evidence="4">
    <location>
        <begin position="34"/>
        <end position="53"/>
    </location>
</feature>
<dbReference type="AlphaFoldDB" id="A0AAE3MGE8"/>
<dbReference type="PANTHER" id="PTHR43280">
    <property type="entry name" value="ARAC-FAMILY TRANSCRIPTIONAL REGULATOR"/>
    <property type="match status" value="1"/>
</dbReference>
<feature type="transmembrane region" description="Helical" evidence="4">
    <location>
        <begin position="6"/>
        <end position="22"/>
    </location>
</feature>
<feature type="domain" description="HTH araC/xylS-type" evidence="5">
    <location>
        <begin position="269"/>
        <end position="373"/>
    </location>
</feature>
<dbReference type="InterPro" id="IPR018060">
    <property type="entry name" value="HTH_AraC"/>
</dbReference>
<dbReference type="Pfam" id="PF12833">
    <property type="entry name" value="HTH_18"/>
    <property type="match status" value="1"/>
</dbReference>
<keyword evidence="4" id="KW-0472">Membrane</keyword>
<evidence type="ECO:0000313" key="7">
    <source>
        <dbReference type="Proteomes" id="UP001207408"/>
    </source>
</evidence>
<keyword evidence="3" id="KW-0804">Transcription</keyword>
<proteinExistence type="predicted"/>
<comment type="caution">
    <text evidence="6">The sequence shown here is derived from an EMBL/GenBank/DDBJ whole genome shotgun (WGS) entry which is preliminary data.</text>
</comment>
<dbReference type="RefSeq" id="WP_301201689.1">
    <property type="nucleotide sequence ID" value="NZ_JAPDPI010000044.1"/>
</dbReference>
<feature type="transmembrane region" description="Helical" evidence="4">
    <location>
        <begin position="134"/>
        <end position="155"/>
    </location>
</feature>